<keyword evidence="3" id="KW-0051">Antiviral defense</keyword>
<evidence type="ECO:0000256" key="5">
    <source>
        <dbReference type="PIRSR" id="PIRSR005054-1"/>
    </source>
</evidence>
<organism evidence="8 9">
    <name type="scientific">Methanothermobacter thermautotrophicus</name>
    <name type="common">Methanobacterium thermoformicicum</name>
    <dbReference type="NCBI Taxonomy" id="145262"/>
    <lineage>
        <taxon>Archaea</taxon>
        <taxon>Methanobacteriati</taxon>
        <taxon>Methanobacteriota</taxon>
        <taxon>Methanomada group</taxon>
        <taxon>Methanobacteria</taxon>
        <taxon>Methanobacteriales</taxon>
        <taxon>Methanobacteriaceae</taxon>
        <taxon>Methanothermobacter</taxon>
    </lineage>
</organism>
<comment type="function">
    <text evidence="4">CRISPR (clustered regularly interspaced short palindromic repeat), is an adaptive immune system that provides protection against mobile genetic elements (viruses, transposable elements and conjugative plasmids). CRISPR clusters contain sequences complementary to antecedent mobile elements and target invading nucleic acids. CRISPR clusters are transcribed and processed into CRISPR RNA (crRNA).</text>
</comment>
<evidence type="ECO:0000256" key="6">
    <source>
        <dbReference type="PIRSR" id="PIRSR005054-50"/>
    </source>
</evidence>
<evidence type="ECO:0000256" key="1">
    <source>
        <dbReference type="ARBA" id="ARBA00005937"/>
    </source>
</evidence>
<dbReference type="Gene3D" id="3.30.70.1900">
    <property type="match status" value="1"/>
</dbReference>
<dbReference type="GO" id="GO:0051607">
    <property type="term" value="P:defense response to virus"/>
    <property type="evidence" value="ECO:0007669"/>
    <property type="project" value="UniProtKB-KW"/>
</dbReference>
<reference evidence="9" key="1">
    <citation type="journal article" date="2020" name="bioRxiv">
        <title>A rank-normalized archaeal taxonomy based on genome phylogeny resolves widespread incomplete and uneven classifications.</title>
        <authorList>
            <person name="Rinke C."/>
            <person name="Chuvochina M."/>
            <person name="Mussig A.J."/>
            <person name="Chaumeil P.-A."/>
            <person name="Waite D.W."/>
            <person name="Whitman W.B."/>
            <person name="Parks D.H."/>
            <person name="Hugenholtz P."/>
        </authorList>
    </citation>
    <scope>NUCLEOTIDE SEQUENCE [LARGE SCALE GENOMIC DNA]</scope>
</reference>
<dbReference type="InterPro" id="IPR010156">
    <property type="entry name" value="CRISPR-assoc_prot_Cas6"/>
</dbReference>
<name>A0A7J4MTC6_METTF</name>
<comment type="caution">
    <text evidence="8">The sequence shown here is derived from an EMBL/GenBank/DDBJ whole genome shotgun (WGS) entry which is preliminary data.</text>
</comment>
<dbReference type="AlphaFoldDB" id="A0A7J4MTC6"/>
<feature type="active site" description="Proton acceptor" evidence="6">
    <location>
        <position position="31"/>
    </location>
</feature>
<dbReference type="Pfam" id="PF21350">
    <property type="entry name" value="Cas6_I-A"/>
    <property type="match status" value="1"/>
</dbReference>
<dbReference type="Gene3D" id="3.30.70.1890">
    <property type="match status" value="1"/>
</dbReference>
<dbReference type="PANTHER" id="PTHR36984:SF1">
    <property type="entry name" value="CRISPR-ASSOCIATED ENDORIBONUCLEASE CAS6 1"/>
    <property type="match status" value="1"/>
</dbReference>
<dbReference type="Proteomes" id="UP000538031">
    <property type="component" value="Unassembled WGS sequence"/>
</dbReference>
<proteinExistence type="inferred from homology"/>
<dbReference type="InterPro" id="IPR045747">
    <property type="entry name" value="CRISPR-assoc_prot_Cas6_N_sf"/>
</dbReference>
<dbReference type="GO" id="GO:0003723">
    <property type="term" value="F:RNA binding"/>
    <property type="evidence" value="ECO:0007669"/>
    <property type="project" value="UniProtKB-KW"/>
</dbReference>
<evidence type="ECO:0000256" key="3">
    <source>
        <dbReference type="ARBA" id="ARBA00023118"/>
    </source>
</evidence>
<feature type="site" description="Transition state stabilizer" evidence="5">
    <location>
        <position position="50"/>
    </location>
</feature>
<dbReference type="GO" id="GO:0016788">
    <property type="term" value="F:hydrolase activity, acting on ester bonds"/>
    <property type="evidence" value="ECO:0007669"/>
    <property type="project" value="InterPro"/>
</dbReference>
<dbReference type="PANTHER" id="PTHR36984">
    <property type="entry name" value="CRISPR-ASSOCIATED ENDORIBONUCLEASE CAS6 1"/>
    <property type="match status" value="1"/>
</dbReference>
<dbReference type="Pfam" id="PF01881">
    <property type="entry name" value="Cas_Cas6_C"/>
    <property type="match status" value="1"/>
</dbReference>
<evidence type="ECO:0000313" key="9">
    <source>
        <dbReference type="Proteomes" id="UP000538031"/>
    </source>
</evidence>
<evidence type="ECO:0000256" key="4">
    <source>
        <dbReference type="PIRNR" id="PIRNR005054"/>
    </source>
</evidence>
<evidence type="ECO:0000259" key="7">
    <source>
        <dbReference type="Pfam" id="PF01881"/>
    </source>
</evidence>
<protein>
    <recommendedName>
        <fullName evidence="4">CRISPR-associated endoribonuclease</fullName>
    </recommendedName>
</protein>
<evidence type="ECO:0000313" key="8">
    <source>
        <dbReference type="EMBL" id="HIH64001.1"/>
    </source>
</evidence>
<feature type="active site" description="Proton donor" evidence="6">
    <location>
        <position position="44"/>
    </location>
</feature>
<feature type="domain" description="CRISPR associated protein Cas6 C-terminal" evidence="7">
    <location>
        <begin position="117"/>
        <end position="242"/>
    </location>
</feature>
<sequence length="245" mass="29095">MELRIKIELKSDKRQFKIPYNYNHVVSAIIYRRIADLDLASQLHGGKGFKFFTFSQLNIPRRKAFKNFLLSEDGRFYFFISSPNVELIKSLVEGFIDKPEIDFLRGRVNVEYVEFLKPPEFQRNMKFRTLSPIIVKTVKEEDGVLRQWDVNPNDLKFYENLQKNLVRKYSEFHGGYDGDEYLRVIPYQRSIKRKRIMIPKEDAETYHRAYHMKFRIEGDPRLIEFGYDCGFGEKNSMGFGMVVPS</sequence>
<dbReference type="InterPro" id="IPR049435">
    <property type="entry name" value="Cas_Cas6_C"/>
</dbReference>
<comment type="similarity">
    <text evidence="1 4">Belongs to the CRISPR-associated protein Cas6/Cse3/CasE family.</text>
</comment>
<gene>
    <name evidence="8" type="primary">cas6</name>
    <name evidence="8" type="ORF">HA285_00080</name>
</gene>
<dbReference type="EMBL" id="DUHT01000001">
    <property type="protein sequence ID" value="HIH64001.1"/>
    <property type="molecule type" value="Genomic_DNA"/>
</dbReference>
<keyword evidence="2" id="KW-0694">RNA-binding</keyword>
<dbReference type="PIRSF" id="PIRSF005054">
    <property type="entry name" value="PF1131"/>
    <property type="match status" value="1"/>
</dbReference>
<accession>A0A7J4MTC6</accession>
<dbReference type="NCBIfam" id="TIGR01877">
    <property type="entry name" value="cas_cas6"/>
    <property type="match status" value="1"/>
</dbReference>
<evidence type="ECO:0000256" key="2">
    <source>
        <dbReference type="ARBA" id="ARBA00022884"/>
    </source>
</evidence>